<dbReference type="InterPro" id="IPR023984">
    <property type="entry name" value="rSAM_ocin_1"/>
</dbReference>
<evidence type="ECO:0000256" key="5">
    <source>
        <dbReference type="ARBA" id="ARBA00023014"/>
    </source>
</evidence>
<protein>
    <submittedName>
        <fullName evidence="8">Radical SAM domain protein</fullName>
    </submittedName>
</protein>
<name>A0A0E3JHU5_9BACT</name>
<keyword evidence="5" id="KW-0411">Iron-sulfur</keyword>
<reference evidence="8" key="1">
    <citation type="journal article" date="2015" name="Proc. Natl. Acad. Sci. U.S.A.">
        <title>Multiplexed metagenome mining using short DNA sequence tags facilitates targeted discovery of epoxyketone proteasome inhibitors.</title>
        <authorList>
            <person name="Owen J.G."/>
            <person name="Charlop-Powers Z."/>
            <person name="Smith A.G."/>
            <person name="Ternei M.A."/>
            <person name="Calle P.Y."/>
            <person name="Reddy B.V."/>
            <person name="Montiel D."/>
            <person name="Brady S.F."/>
        </authorList>
    </citation>
    <scope>NUCLEOTIDE SEQUENCE</scope>
</reference>
<keyword evidence="4" id="KW-0408">Iron</keyword>
<evidence type="ECO:0000256" key="4">
    <source>
        <dbReference type="ARBA" id="ARBA00023004"/>
    </source>
</evidence>
<feature type="compositionally biased region" description="Low complexity" evidence="6">
    <location>
        <begin position="614"/>
        <end position="628"/>
    </location>
</feature>
<feature type="region of interest" description="Disordered" evidence="6">
    <location>
        <begin position="612"/>
        <end position="642"/>
    </location>
</feature>
<evidence type="ECO:0000259" key="7">
    <source>
        <dbReference type="PROSITE" id="PS51332"/>
    </source>
</evidence>
<evidence type="ECO:0000256" key="1">
    <source>
        <dbReference type="ARBA" id="ARBA00001966"/>
    </source>
</evidence>
<dbReference type="EMBL" id="KP830089">
    <property type="protein sequence ID" value="AKA59381.1"/>
    <property type="molecule type" value="Genomic_DNA"/>
</dbReference>
<dbReference type="PROSITE" id="PS51332">
    <property type="entry name" value="B12_BINDING"/>
    <property type="match status" value="1"/>
</dbReference>
<feature type="domain" description="B12-binding" evidence="7">
    <location>
        <begin position="65"/>
        <end position="203"/>
    </location>
</feature>
<sequence length="642" mass="72102">MNMPFAAWNRPSFALSQLSTLLQQTFPDEISVGVHHANVDFAERFGAAAYESITDQLEHLHSGIGDWLFRGIAFPDAPDNSDEYFRRFYRGERWAAFRELIHEQRAEIRQTCLEVIDRYDLASADLVGFTSMFAQTGANLAIAALLKEANPRIITVMGGANCEAPMGAVLAQRCHNLDYLFSGPALQTFPQLLRMVLDDRLADADELPGVLSRRNCTDPRFRKAIGPNRDIDDLLEPDYSSFLGALDAHPELLAQSDAETTLFFETSRGCWWGERSHCTFCGLNGQSMTYGSMRSDLAVEQFRRLFQHAPRIKAFYCTDNVMPRHYPKEVFTRLDPPAADSYVYYEVKLPLSRQDLATMARAGVTTVQPGVEAIATSTLKLMGKGTTAFQNIQFLKNCCEYGITPDWNLLIGFPGEQPEVYEKYLADLPMLRHLPPPHGVYLVRFDRFSPYFNKAAEYGLQLRPMDYYGLIYPFPETEIADIAYFFADSSLTAYQIESAKHHDALRQLVTQWQAGRLQPGGEPRQLRLVETDGFSIVDSRLDPARVHEVDAVTARLIRRLASPARPAQLRTTWPEGPADLDGRLAWLRERDMLFTEGDKVLSLVLDEHEREESPAVAAATGAGSAPAPLLTITRGRPDRSAG</sequence>
<dbReference type="SMART" id="SM00729">
    <property type="entry name" value="Elp3"/>
    <property type="match status" value="1"/>
</dbReference>
<dbReference type="SFLD" id="SFLDS00029">
    <property type="entry name" value="Radical_SAM"/>
    <property type="match status" value="1"/>
</dbReference>
<dbReference type="InterPro" id="IPR006638">
    <property type="entry name" value="Elp3/MiaA/NifB-like_rSAM"/>
</dbReference>
<dbReference type="SUPFAM" id="SSF102114">
    <property type="entry name" value="Radical SAM enzymes"/>
    <property type="match status" value="1"/>
</dbReference>
<dbReference type="GO" id="GO:0046872">
    <property type="term" value="F:metal ion binding"/>
    <property type="evidence" value="ECO:0007669"/>
    <property type="project" value="UniProtKB-KW"/>
</dbReference>
<dbReference type="GO" id="GO:0031419">
    <property type="term" value="F:cobalamin binding"/>
    <property type="evidence" value="ECO:0007669"/>
    <property type="project" value="InterPro"/>
</dbReference>
<dbReference type="PANTHER" id="PTHR43409">
    <property type="entry name" value="ANAEROBIC MAGNESIUM-PROTOPORPHYRIN IX MONOMETHYL ESTER CYCLASE-RELATED"/>
    <property type="match status" value="1"/>
</dbReference>
<dbReference type="GO" id="GO:0005829">
    <property type="term" value="C:cytosol"/>
    <property type="evidence" value="ECO:0007669"/>
    <property type="project" value="TreeGrafter"/>
</dbReference>
<dbReference type="InterPro" id="IPR058240">
    <property type="entry name" value="rSAM_sf"/>
</dbReference>
<dbReference type="Gene3D" id="3.40.50.280">
    <property type="entry name" value="Cobalamin-binding domain"/>
    <property type="match status" value="1"/>
</dbReference>
<dbReference type="GO" id="GO:0003824">
    <property type="term" value="F:catalytic activity"/>
    <property type="evidence" value="ECO:0007669"/>
    <property type="project" value="InterPro"/>
</dbReference>
<evidence type="ECO:0000256" key="2">
    <source>
        <dbReference type="ARBA" id="ARBA00022691"/>
    </source>
</evidence>
<dbReference type="AlphaFoldDB" id="A0A0E3JHU5"/>
<dbReference type="InterPro" id="IPR051198">
    <property type="entry name" value="BchE-like"/>
</dbReference>
<dbReference type="InterPro" id="IPR007197">
    <property type="entry name" value="rSAM"/>
</dbReference>
<dbReference type="NCBIfam" id="TIGR03975">
    <property type="entry name" value="rSAM_ocin_1"/>
    <property type="match status" value="1"/>
</dbReference>
<evidence type="ECO:0000313" key="8">
    <source>
        <dbReference type="EMBL" id="AKA59381.1"/>
    </source>
</evidence>
<evidence type="ECO:0000256" key="3">
    <source>
        <dbReference type="ARBA" id="ARBA00022723"/>
    </source>
</evidence>
<organism evidence="8">
    <name type="scientific">uncultured bacterium AB_9</name>
    <dbReference type="NCBI Taxonomy" id="1630012"/>
    <lineage>
        <taxon>Bacteria</taxon>
        <taxon>environmental samples</taxon>
    </lineage>
</organism>
<keyword evidence="3" id="KW-0479">Metal-binding</keyword>
<dbReference type="PANTHER" id="PTHR43409:SF7">
    <property type="entry name" value="BLL1977 PROTEIN"/>
    <property type="match status" value="1"/>
</dbReference>
<dbReference type="SFLD" id="SFLDF00324">
    <property type="entry name" value="bacteriocin_maturation"/>
    <property type="match status" value="1"/>
</dbReference>
<dbReference type="InterPro" id="IPR006158">
    <property type="entry name" value="Cobalamin-bd"/>
</dbReference>
<evidence type="ECO:0000256" key="6">
    <source>
        <dbReference type="SAM" id="MobiDB-lite"/>
    </source>
</evidence>
<dbReference type="SFLD" id="SFLDG01082">
    <property type="entry name" value="B12-binding_domain_containing"/>
    <property type="match status" value="1"/>
</dbReference>
<accession>A0A0E3JHU5</accession>
<proteinExistence type="predicted"/>
<dbReference type="Pfam" id="PF04055">
    <property type="entry name" value="Radical_SAM"/>
    <property type="match status" value="1"/>
</dbReference>
<keyword evidence="2" id="KW-0949">S-adenosyl-L-methionine</keyword>
<comment type="cofactor">
    <cofactor evidence="1">
        <name>[4Fe-4S] cluster</name>
        <dbReference type="ChEBI" id="CHEBI:49883"/>
    </cofactor>
</comment>
<dbReference type="GO" id="GO:0051536">
    <property type="term" value="F:iron-sulfur cluster binding"/>
    <property type="evidence" value="ECO:0007669"/>
    <property type="project" value="UniProtKB-KW"/>
</dbReference>